<dbReference type="GO" id="GO:0000287">
    <property type="term" value="F:magnesium ion binding"/>
    <property type="evidence" value="ECO:0007669"/>
    <property type="project" value="UniProtKB-UniRule"/>
</dbReference>
<proteinExistence type="inferred from homology"/>
<evidence type="ECO:0000256" key="1">
    <source>
        <dbReference type="ARBA" id="ARBA00004496"/>
    </source>
</evidence>
<protein>
    <recommendedName>
        <fullName evidence="12 13">Holliday junction resolvase RecU</fullName>
        <ecNumber evidence="13 14">3.1.21.10</ecNumber>
    </recommendedName>
    <alternativeName>
        <fullName evidence="13">Recombination protein U homolog</fullName>
    </alternativeName>
</protein>
<evidence type="ECO:0000256" key="6">
    <source>
        <dbReference type="ARBA" id="ARBA00022763"/>
    </source>
</evidence>
<dbReference type="GO" id="GO:0003676">
    <property type="term" value="F:nucleic acid binding"/>
    <property type="evidence" value="ECO:0007669"/>
    <property type="project" value="InterPro"/>
</dbReference>
<evidence type="ECO:0000256" key="9">
    <source>
        <dbReference type="ARBA" id="ARBA00023172"/>
    </source>
</evidence>
<evidence type="ECO:0000256" key="10">
    <source>
        <dbReference type="ARBA" id="ARBA00023204"/>
    </source>
</evidence>
<dbReference type="PATRIC" id="fig|1422.18.peg.406"/>
<evidence type="ECO:0000256" key="12">
    <source>
        <dbReference type="ARBA" id="ARBA00029523"/>
    </source>
</evidence>
<reference evidence="15 16" key="1">
    <citation type="submission" date="2016-01" db="EMBL/GenBank/DDBJ databases">
        <title>Draft Genome Sequences of Seven Thermophilic Sporeformers Isolated from Foods.</title>
        <authorList>
            <person name="Berendsen E.M."/>
            <person name="Wells-Bennik M.H."/>
            <person name="Krawcyk A.O."/>
            <person name="De Jong A."/>
            <person name="Holsappel S."/>
            <person name="Eijlander R.T."/>
            <person name="Kuipers O.P."/>
        </authorList>
    </citation>
    <scope>NUCLEOTIDE SEQUENCE [LARGE SCALE GENOMIC DNA]</scope>
    <source>
        <strain evidence="15 16">B4109</strain>
    </source>
</reference>
<organism evidence="15 16">
    <name type="scientific">Geobacillus stearothermophilus</name>
    <name type="common">Bacillus stearothermophilus</name>
    <dbReference type="NCBI Taxonomy" id="1422"/>
    <lineage>
        <taxon>Bacteria</taxon>
        <taxon>Bacillati</taxon>
        <taxon>Bacillota</taxon>
        <taxon>Bacilli</taxon>
        <taxon>Bacillales</taxon>
        <taxon>Anoxybacillaceae</taxon>
        <taxon>Geobacillus</taxon>
    </lineage>
</organism>
<gene>
    <name evidence="13" type="primary">recU</name>
    <name evidence="15" type="ORF">B4109_1787</name>
</gene>
<evidence type="ECO:0000256" key="3">
    <source>
        <dbReference type="ARBA" id="ARBA00022722"/>
    </source>
</evidence>
<dbReference type="GO" id="GO:0005737">
    <property type="term" value="C:cytoplasm"/>
    <property type="evidence" value="ECO:0007669"/>
    <property type="project" value="UniProtKB-SubCell"/>
</dbReference>
<evidence type="ECO:0000313" key="16">
    <source>
        <dbReference type="Proteomes" id="UP000075424"/>
    </source>
</evidence>
<feature type="binding site" evidence="13">
    <location>
        <position position="148"/>
    </location>
    <ligand>
        <name>Mg(2+)</name>
        <dbReference type="ChEBI" id="CHEBI:18420"/>
    </ligand>
</feature>
<evidence type="ECO:0000313" key="15">
    <source>
        <dbReference type="EMBL" id="KYD24932.1"/>
    </source>
</evidence>
<dbReference type="SUPFAM" id="SSF52980">
    <property type="entry name" value="Restriction endonuclease-like"/>
    <property type="match status" value="1"/>
</dbReference>
<dbReference type="Gene3D" id="3.40.1350.10">
    <property type="match status" value="1"/>
</dbReference>
<evidence type="ECO:0000256" key="7">
    <source>
        <dbReference type="ARBA" id="ARBA00022801"/>
    </source>
</evidence>
<dbReference type="NCBIfam" id="TIGR00648">
    <property type="entry name" value="recU"/>
    <property type="match status" value="1"/>
</dbReference>
<name>A0A150MKW6_GEOSE</name>
<feature type="binding site" evidence="13">
    <location>
        <position position="163"/>
    </location>
    <ligand>
        <name>Mg(2+)</name>
        <dbReference type="ChEBI" id="CHEBI:18420"/>
    </ligand>
</feature>
<evidence type="ECO:0000256" key="14">
    <source>
        <dbReference type="NCBIfam" id="TIGR00648"/>
    </source>
</evidence>
<dbReference type="Pfam" id="PF03838">
    <property type="entry name" value="RecU"/>
    <property type="match status" value="1"/>
</dbReference>
<keyword evidence="10 13" id="KW-0234">DNA repair</keyword>
<evidence type="ECO:0000256" key="5">
    <source>
        <dbReference type="ARBA" id="ARBA00022759"/>
    </source>
</evidence>
<dbReference type="GO" id="GO:0007059">
    <property type="term" value="P:chromosome segregation"/>
    <property type="evidence" value="ECO:0007669"/>
    <property type="project" value="UniProtKB-UniRule"/>
</dbReference>
<keyword evidence="5 13" id="KW-0255">Endonuclease</keyword>
<dbReference type="EMBL" id="LQYV01000091">
    <property type="protein sequence ID" value="KYD24932.1"/>
    <property type="molecule type" value="Genomic_DNA"/>
</dbReference>
<dbReference type="EC" id="3.1.21.10" evidence="13 14"/>
<dbReference type="GO" id="GO:0006281">
    <property type="term" value="P:DNA repair"/>
    <property type="evidence" value="ECO:0007669"/>
    <property type="project" value="UniProtKB-UniRule"/>
</dbReference>
<evidence type="ECO:0000256" key="8">
    <source>
        <dbReference type="ARBA" id="ARBA00022842"/>
    </source>
</evidence>
<evidence type="ECO:0000256" key="13">
    <source>
        <dbReference type="HAMAP-Rule" id="MF_00130"/>
    </source>
</evidence>
<keyword evidence="6 13" id="KW-0227">DNA damage</keyword>
<keyword evidence="7 13" id="KW-0378">Hydrolase</keyword>
<keyword evidence="9 13" id="KW-0233">DNA recombination</keyword>
<evidence type="ECO:0000256" key="11">
    <source>
        <dbReference type="ARBA" id="ARBA00023447"/>
    </source>
</evidence>
<dbReference type="NCBIfam" id="NF002584">
    <property type="entry name" value="PRK02234.1-5"/>
    <property type="match status" value="1"/>
</dbReference>
<dbReference type="GO" id="GO:0008821">
    <property type="term" value="F:crossover junction DNA endonuclease activity"/>
    <property type="evidence" value="ECO:0007669"/>
    <property type="project" value="UniProtKB-EC"/>
</dbReference>
<keyword evidence="2 13" id="KW-0963">Cytoplasm</keyword>
<dbReference type="CDD" id="cd22354">
    <property type="entry name" value="RecU-like"/>
    <property type="match status" value="1"/>
</dbReference>
<comment type="similarity">
    <text evidence="11 13">Belongs to the RecU family.</text>
</comment>
<dbReference type="HAMAP" id="MF_00130">
    <property type="entry name" value="RecU"/>
    <property type="match status" value="1"/>
</dbReference>
<dbReference type="InterPro" id="IPR004612">
    <property type="entry name" value="Resolv_RecU"/>
</dbReference>
<keyword evidence="4 13" id="KW-0479">Metal-binding</keyword>
<dbReference type="InterPro" id="IPR011335">
    <property type="entry name" value="Restrct_endonuc-II-like"/>
</dbReference>
<keyword evidence="8 13" id="KW-0460">Magnesium</keyword>
<sequence>MIFHSRPRGSLPAAATKVEQIRQRKRDAAAIRQQEQAQPWGRKKGASFPSVWYNKNHSKEMNAMALKYPGGKEYRGNGPSAVRPPAAAGYANRGMTLEDDLNATNEYYREHGIAVIHKKPTPVQIVRVDYPKRSAAVIKEAYFRQASTTDYNGIYRGKYIDFEAKETRNKTSFPLKNFHAHQIRHMAQVMAHGGICFAILRFSLLNETYLLDASHLIACWNEQEAGGRKSIPKREIEQYGHYIPLGYQPRIDYISVIENVYFTA</sequence>
<dbReference type="NCBIfam" id="NF002581">
    <property type="entry name" value="PRK02234.1-2"/>
    <property type="match status" value="1"/>
</dbReference>
<feature type="site" description="Transition state stabilizer" evidence="13">
    <location>
        <position position="165"/>
    </location>
</feature>
<feature type="binding site" evidence="13">
    <location>
        <position position="182"/>
    </location>
    <ligand>
        <name>Mg(2+)</name>
        <dbReference type="ChEBI" id="CHEBI:18420"/>
    </ligand>
</feature>
<accession>A0A150MKW6</accession>
<dbReference type="GO" id="GO:0006310">
    <property type="term" value="P:DNA recombination"/>
    <property type="evidence" value="ECO:0007669"/>
    <property type="project" value="UniProtKB-UniRule"/>
</dbReference>
<comment type="cofactor">
    <cofactor evidence="13">
        <name>Mg(2+)</name>
        <dbReference type="ChEBI" id="CHEBI:18420"/>
    </cofactor>
    <text evidence="13">Binds 1 Mg(2+) ion per subunit.</text>
</comment>
<comment type="subcellular location">
    <subcellularLocation>
        <location evidence="1 13">Cytoplasm</location>
    </subcellularLocation>
</comment>
<comment type="catalytic activity">
    <reaction evidence="13">
        <text>Endonucleolytic cleavage at a junction such as a reciprocal single-stranded crossover between two homologous DNA duplexes (Holliday junction).</text>
        <dbReference type="EC" id="3.1.21.10"/>
    </reaction>
</comment>
<dbReference type="Proteomes" id="UP000075424">
    <property type="component" value="Unassembled WGS sequence"/>
</dbReference>
<evidence type="ECO:0000256" key="4">
    <source>
        <dbReference type="ARBA" id="ARBA00022723"/>
    </source>
</evidence>
<comment type="caution">
    <text evidence="15">The sequence shown here is derived from an EMBL/GenBank/DDBJ whole genome shotgun (WGS) entry which is preliminary data.</text>
</comment>
<keyword evidence="3 13" id="KW-0540">Nuclease</keyword>
<comment type="function">
    <text evidence="13">Endonuclease that resolves Holliday junction intermediates in genetic recombination. Cleaves mobile four-strand junctions by introducing symmetrical nicks in paired strands. Promotes annealing of linear ssDNA with homologous dsDNA. Required for DNA repair, homologous recombination and chromosome segregation.</text>
</comment>
<evidence type="ECO:0000256" key="2">
    <source>
        <dbReference type="ARBA" id="ARBA00022490"/>
    </source>
</evidence>
<dbReference type="InterPro" id="IPR011856">
    <property type="entry name" value="tRNA_endonuc-like_dom_sf"/>
</dbReference>
<dbReference type="AlphaFoldDB" id="A0A150MKW6"/>
<feature type="binding site" evidence="13">
    <location>
        <position position="150"/>
    </location>
    <ligand>
        <name>Mg(2+)</name>
        <dbReference type="ChEBI" id="CHEBI:18420"/>
    </ligand>
</feature>